<dbReference type="AlphaFoldDB" id="A0A1I3F8F7"/>
<dbReference type="EMBL" id="FOQK01000013">
    <property type="protein sequence ID" value="SFI07499.1"/>
    <property type="molecule type" value="Genomic_DNA"/>
</dbReference>
<dbReference type="RefSeq" id="WP_075443860.1">
    <property type="nucleotide sequence ID" value="NZ_FOQK01000013.1"/>
</dbReference>
<dbReference type="InterPro" id="IPR025110">
    <property type="entry name" value="AMP-bd_C"/>
</dbReference>
<dbReference type="OrthoDB" id="9757771at2"/>
<sequence length="455" mass="51137">MNYYELLRQWNGQQAEKVLLVEDQREYSYGQMLVQVDALRAELAAKATEGMGGSILVLADTLNAQLVAFLALQSLHLRPILLHHGLPAEEIQAILCENRLQGLFDVRQRYFDQSNIDQSDFDWSWQGSDAQGQEIEPEDILGVLSSGSTGVPKVMYRTYESWAGFFPVQNKIFQITRTTRLFLQGSLSFTGNLNALLGVLYAGGSIITSSRWHCRWWAQLMADWQVDAIYLVPTKLQLLAAKVKQPLMQVRSLFTGSQLLSDRNIGDLQRLLPQAKIILYYGASELNYITYTVCGEKRRDSCNLGRPFPGIGLRVDDGIIYVDTPYHVSGLKPPYTVRDTGWLNEAGELMFEGRRENWINKGGVKLNTLRLENKLRAVPGIRAAVVMPMADALRGSTVAAFVVKEGDVSAAKVRQAVRQVLQPVEIPRRLLFLPRLPLNDRGKVDRSVLAKLVDE</sequence>
<comment type="similarity">
    <text evidence="1">Belongs to the ATP-dependent AMP-binding enzyme family.</text>
</comment>
<evidence type="ECO:0000256" key="2">
    <source>
        <dbReference type="ARBA" id="ARBA00022598"/>
    </source>
</evidence>
<dbReference type="PANTHER" id="PTHR43201:SF5">
    <property type="entry name" value="MEDIUM-CHAIN ACYL-COA LIGASE ACSF2, MITOCHONDRIAL"/>
    <property type="match status" value="1"/>
</dbReference>
<proteinExistence type="inferred from homology"/>
<keyword evidence="2 5" id="KW-0436">Ligase</keyword>
<evidence type="ECO:0000259" key="3">
    <source>
        <dbReference type="Pfam" id="PF00501"/>
    </source>
</evidence>
<dbReference type="GO" id="GO:0031956">
    <property type="term" value="F:medium-chain fatty acid-CoA ligase activity"/>
    <property type="evidence" value="ECO:0007669"/>
    <property type="project" value="TreeGrafter"/>
</dbReference>
<protein>
    <submittedName>
        <fullName evidence="5">Acyl-CoA synthetase (AMP-forming)/AMP-acid ligase II</fullName>
    </submittedName>
</protein>
<dbReference type="Gene3D" id="3.30.300.30">
    <property type="match status" value="1"/>
</dbReference>
<evidence type="ECO:0000259" key="4">
    <source>
        <dbReference type="Pfam" id="PF13193"/>
    </source>
</evidence>
<dbReference type="InterPro" id="IPR045851">
    <property type="entry name" value="AMP-bd_C_sf"/>
</dbReference>
<feature type="domain" description="AMP-dependent synthetase/ligase" evidence="3">
    <location>
        <begin position="8"/>
        <end position="317"/>
    </location>
</feature>
<dbReference type="InterPro" id="IPR042099">
    <property type="entry name" value="ANL_N_sf"/>
</dbReference>
<dbReference type="InterPro" id="IPR000873">
    <property type="entry name" value="AMP-dep_synth/lig_dom"/>
</dbReference>
<dbReference type="GO" id="GO:0006631">
    <property type="term" value="P:fatty acid metabolic process"/>
    <property type="evidence" value="ECO:0007669"/>
    <property type="project" value="TreeGrafter"/>
</dbReference>
<dbReference type="Gene3D" id="3.40.50.12780">
    <property type="entry name" value="N-terminal domain of ligase-like"/>
    <property type="match status" value="1"/>
</dbReference>
<evidence type="ECO:0000313" key="6">
    <source>
        <dbReference type="Proteomes" id="UP000183639"/>
    </source>
</evidence>
<accession>A0A1I3F8F7</accession>
<evidence type="ECO:0000313" key="5">
    <source>
        <dbReference type="EMBL" id="SFI07499.1"/>
    </source>
</evidence>
<dbReference type="SUPFAM" id="SSF56801">
    <property type="entry name" value="Acetyl-CoA synthetase-like"/>
    <property type="match status" value="1"/>
</dbReference>
<dbReference type="Pfam" id="PF00501">
    <property type="entry name" value="AMP-binding"/>
    <property type="match status" value="1"/>
</dbReference>
<dbReference type="Proteomes" id="UP000183639">
    <property type="component" value="Unassembled WGS sequence"/>
</dbReference>
<name>A0A1I3F8F7_SELRU</name>
<dbReference type="PANTHER" id="PTHR43201">
    <property type="entry name" value="ACYL-COA SYNTHETASE"/>
    <property type="match status" value="1"/>
</dbReference>
<gene>
    <name evidence="5" type="ORF">SAMN04487861_11379</name>
</gene>
<organism evidence="5 6">
    <name type="scientific">Selenomonas ruminantium</name>
    <dbReference type="NCBI Taxonomy" id="971"/>
    <lineage>
        <taxon>Bacteria</taxon>
        <taxon>Bacillati</taxon>
        <taxon>Bacillota</taxon>
        <taxon>Negativicutes</taxon>
        <taxon>Selenomonadales</taxon>
        <taxon>Selenomonadaceae</taxon>
        <taxon>Selenomonas</taxon>
    </lineage>
</organism>
<feature type="domain" description="AMP-binding enzyme C-terminal" evidence="4">
    <location>
        <begin position="371"/>
        <end position="443"/>
    </location>
</feature>
<dbReference type="Pfam" id="PF13193">
    <property type="entry name" value="AMP-binding_C"/>
    <property type="match status" value="1"/>
</dbReference>
<reference evidence="5 6" key="1">
    <citation type="submission" date="2016-10" db="EMBL/GenBank/DDBJ databases">
        <authorList>
            <person name="de Groot N.N."/>
        </authorList>
    </citation>
    <scope>NUCLEOTIDE SEQUENCE [LARGE SCALE GENOMIC DNA]</scope>
    <source>
        <strain evidence="5 6">Z108</strain>
    </source>
</reference>
<evidence type="ECO:0000256" key="1">
    <source>
        <dbReference type="ARBA" id="ARBA00006432"/>
    </source>
</evidence>